<organism evidence="4 5">
    <name type="scientific">Sulfidibacter corallicola</name>
    <dbReference type="NCBI Taxonomy" id="2818388"/>
    <lineage>
        <taxon>Bacteria</taxon>
        <taxon>Pseudomonadati</taxon>
        <taxon>Acidobacteriota</taxon>
        <taxon>Holophagae</taxon>
        <taxon>Acanthopleuribacterales</taxon>
        <taxon>Acanthopleuribacteraceae</taxon>
        <taxon>Sulfidibacter</taxon>
    </lineage>
</organism>
<dbReference type="AlphaFoldDB" id="A0A8A4TMV7"/>
<sequence>MSDSAPAVRRALDYRVHLFAVLREKTGTDIWTCSSETPLSGSQLLGRFFEAHPALSAMRSVTRLAVNQAFCLEDPQLDPNDEIALIPPVSGG</sequence>
<dbReference type="SUPFAM" id="SSF54285">
    <property type="entry name" value="MoaD/ThiS"/>
    <property type="match status" value="1"/>
</dbReference>
<keyword evidence="1" id="KW-0547">Nucleotide-binding</keyword>
<dbReference type="Proteomes" id="UP000663929">
    <property type="component" value="Chromosome"/>
</dbReference>
<dbReference type="EMBL" id="CP071793">
    <property type="protein sequence ID" value="QTD47925.1"/>
    <property type="molecule type" value="Genomic_DNA"/>
</dbReference>
<gene>
    <name evidence="4" type="ORF">J3U87_20255</name>
</gene>
<dbReference type="InterPro" id="IPR012675">
    <property type="entry name" value="Beta-grasp_dom_sf"/>
</dbReference>
<dbReference type="PANTHER" id="PTHR33359:SF1">
    <property type="entry name" value="MOLYBDOPTERIN SYNTHASE SULFUR CARRIER SUBUNIT"/>
    <property type="match status" value="1"/>
</dbReference>
<dbReference type="Gene3D" id="3.10.20.30">
    <property type="match status" value="1"/>
</dbReference>
<protein>
    <recommendedName>
        <fullName evidence="3">Molybdopterin synthase sulfur carrier subunit</fullName>
    </recommendedName>
</protein>
<dbReference type="InterPro" id="IPR016155">
    <property type="entry name" value="Mopterin_synth/thiamin_S_b"/>
</dbReference>
<dbReference type="CDD" id="cd00754">
    <property type="entry name" value="Ubl_MoaD"/>
    <property type="match status" value="1"/>
</dbReference>
<dbReference type="GO" id="GO:0006777">
    <property type="term" value="P:Mo-molybdopterin cofactor biosynthetic process"/>
    <property type="evidence" value="ECO:0007669"/>
    <property type="project" value="InterPro"/>
</dbReference>
<dbReference type="PANTHER" id="PTHR33359">
    <property type="entry name" value="MOLYBDOPTERIN SYNTHASE SULFUR CARRIER SUBUNIT"/>
    <property type="match status" value="1"/>
</dbReference>
<accession>A0A8A4TMV7</accession>
<dbReference type="GO" id="GO:0000166">
    <property type="term" value="F:nucleotide binding"/>
    <property type="evidence" value="ECO:0007669"/>
    <property type="project" value="UniProtKB-KW"/>
</dbReference>
<proteinExistence type="inferred from homology"/>
<keyword evidence="5" id="KW-1185">Reference proteome</keyword>
<evidence type="ECO:0000256" key="1">
    <source>
        <dbReference type="ARBA" id="ARBA00022741"/>
    </source>
</evidence>
<dbReference type="Pfam" id="PF02597">
    <property type="entry name" value="ThiS"/>
    <property type="match status" value="1"/>
</dbReference>
<comment type="similarity">
    <text evidence="2">Belongs to the MoaD family.</text>
</comment>
<reference evidence="4" key="1">
    <citation type="submission" date="2021-03" db="EMBL/GenBank/DDBJ databases">
        <title>Acanthopleuribacteraceae sp. M133.</title>
        <authorList>
            <person name="Wang G."/>
        </authorList>
    </citation>
    <scope>NUCLEOTIDE SEQUENCE</scope>
    <source>
        <strain evidence="4">M133</strain>
    </source>
</reference>
<evidence type="ECO:0000256" key="2">
    <source>
        <dbReference type="ARBA" id="ARBA00024200"/>
    </source>
</evidence>
<dbReference type="RefSeq" id="WP_237377591.1">
    <property type="nucleotide sequence ID" value="NZ_CP071793.1"/>
</dbReference>
<evidence type="ECO:0000256" key="3">
    <source>
        <dbReference type="ARBA" id="ARBA00024247"/>
    </source>
</evidence>
<dbReference type="GO" id="GO:1990133">
    <property type="term" value="C:molybdopterin adenylyltransferase complex"/>
    <property type="evidence" value="ECO:0007669"/>
    <property type="project" value="TreeGrafter"/>
</dbReference>
<dbReference type="InterPro" id="IPR044672">
    <property type="entry name" value="MOCS2A"/>
</dbReference>
<dbReference type="InterPro" id="IPR003749">
    <property type="entry name" value="ThiS/MoaD-like"/>
</dbReference>
<evidence type="ECO:0000313" key="4">
    <source>
        <dbReference type="EMBL" id="QTD47925.1"/>
    </source>
</evidence>
<name>A0A8A4TMV7_SULCO</name>
<evidence type="ECO:0000313" key="5">
    <source>
        <dbReference type="Proteomes" id="UP000663929"/>
    </source>
</evidence>
<dbReference type="KEGG" id="scor:J3U87_20255"/>